<evidence type="ECO:0000256" key="1">
    <source>
        <dbReference type="SAM" id="SignalP"/>
    </source>
</evidence>
<accession>A0A4V3D687</accession>
<keyword evidence="1" id="KW-0732">Signal</keyword>
<comment type="caution">
    <text evidence="2">The sequence shown here is derived from an EMBL/GenBank/DDBJ whole genome shotgun (WGS) entry which is preliminary data.</text>
</comment>
<protein>
    <submittedName>
        <fullName evidence="2">Lipid-binding SYLF domain-containing protein</fullName>
    </submittedName>
</protein>
<dbReference type="OrthoDB" id="117166at2"/>
<organism evidence="2 3">
    <name type="scientific">Permianibacter aggregans</name>
    <dbReference type="NCBI Taxonomy" id="1510150"/>
    <lineage>
        <taxon>Bacteria</taxon>
        <taxon>Pseudomonadati</taxon>
        <taxon>Pseudomonadota</taxon>
        <taxon>Gammaproteobacteria</taxon>
        <taxon>Pseudomonadales</taxon>
        <taxon>Pseudomonadaceae</taxon>
        <taxon>Permianibacter</taxon>
    </lineage>
</organism>
<dbReference type="AlphaFoldDB" id="A0A4V3D687"/>
<evidence type="ECO:0000313" key="2">
    <source>
        <dbReference type="EMBL" id="TDQ43057.1"/>
    </source>
</evidence>
<sequence>MKTTIMHTFTLLFCAYGLMGCASLGQSANEQRAEINKMANATLQHLYNEKPGSQSMISQAAGYAVFDNAEVNVILASIGGGYGVAVSSTGQRTYMRMGTVGVGLGAGVKDFKQVMIFRDQDTFNFFVEKGWEFGGHADAAAKAGAMGAAAGGKATLDQDITVFQFTEAGLALQAIVAGTKYWRVDELNAGR</sequence>
<feature type="chain" id="PRO_5020534810" evidence="1">
    <location>
        <begin position="23"/>
        <end position="191"/>
    </location>
</feature>
<feature type="signal peptide" evidence="1">
    <location>
        <begin position="1"/>
        <end position="22"/>
    </location>
</feature>
<dbReference type="Proteomes" id="UP000295375">
    <property type="component" value="Unassembled WGS sequence"/>
</dbReference>
<name>A0A4V3D687_9GAMM</name>
<dbReference type="RefSeq" id="WP_133593813.1">
    <property type="nucleotide sequence ID" value="NZ_CP037953.1"/>
</dbReference>
<evidence type="ECO:0000313" key="3">
    <source>
        <dbReference type="Proteomes" id="UP000295375"/>
    </source>
</evidence>
<dbReference type="EMBL" id="SNYM01000033">
    <property type="protein sequence ID" value="TDQ43057.1"/>
    <property type="molecule type" value="Genomic_DNA"/>
</dbReference>
<dbReference type="PROSITE" id="PS51257">
    <property type="entry name" value="PROKAR_LIPOPROTEIN"/>
    <property type="match status" value="1"/>
</dbReference>
<proteinExistence type="predicted"/>
<keyword evidence="3" id="KW-1185">Reference proteome</keyword>
<gene>
    <name evidence="2" type="ORF">EV696_13319</name>
</gene>
<reference evidence="2 3" key="1">
    <citation type="submission" date="2019-03" db="EMBL/GenBank/DDBJ databases">
        <title>Genomic Encyclopedia of Type Strains, Phase IV (KMG-IV): sequencing the most valuable type-strain genomes for metagenomic binning, comparative biology and taxonomic classification.</title>
        <authorList>
            <person name="Goeker M."/>
        </authorList>
    </citation>
    <scope>NUCLEOTIDE SEQUENCE [LARGE SCALE GENOMIC DNA]</scope>
    <source>
        <strain evidence="2 3">DSM 103792</strain>
    </source>
</reference>